<reference evidence="1" key="2">
    <citation type="journal article" date="2015" name="Data Brief">
        <title>Shoot transcriptome of the giant reed, Arundo donax.</title>
        <authorList>
            <person name="Barrero R.A."/>
            <person name="Guerrero F.D."/>
            <person name="Moolhuijzen P."/>
            <person name="Goolsby J.A."/>
            <person name="Tidwell J."/>
            <person name="Bellgard S.E."/>
            <person name="Bellgard M.I."/>
        </authorList>
    </citation>
    <scope>NUCLEOTIDE SEQUENCE</scope>
    <source>
        <tissue evidence="1">Shoot tissue taken approximately 20 cm above the soil surface</tissue>
    </source>
</reference>
<sequence>MAMDGRIGAEEGGAVAAS</sequence>
<dbReference type="EMBL" id="GBRH01257157">
    <property type="protein sequence ID" value="JAD40738.1"/>
    <property type="molecule type" value="Transcribed_RNA"/>
</dbReference>
<evidence type="ECO:0000313" key="1">
    <source>
        <dbReference type="EMBL" id="JAD40738.1"/>
    </source>
</evidence>
<reference evidence="1" key="1">
    <citation type="submission" date="2014-09" db="EMBL/GenBank/DDBJ databases">
        <authorList>
            <person name="Magalhaes I.L.F."/>
            <person name="Oliveira U."/>
            <person name="Santos F.R."/>
            <person name="Vidigal T.H.D.A."/>
            <person name="Brescovit A.D."/>
            <person name="Santos A.J."/>
        </authorList>
    </citation>
    <scope>NUCLEOTIDE SEQUENCE</scope>
    <source>
        <tissue evidence="1">Shoot tissue taken approximately 20 cm above the soil surface</tissue>
    </source>
</reference>
<dbReference type="AlphaFoldDB" id="A0A0A8ZST4"/>
<protein>
    <submittedName>
        <fullName evidence="1">Uncharacterized protein</fullName>
    </submittedName>
</protein>
<accession>A0A0A8ZST4</accession>
<organism evidence="1">
    <name type="scientific">Arundo donax</name>
    <name type="common">Giant reed</name>
    <name type="synonym">Donax arundinaceus</name>
    <dbReference type="NCBI Taxonomy" id="35708"/>
    <lineage>
        <taxon>Eukaryota</taxon>
        <taxon>Viridiplantae</taxon>
        <taxon>Streptophyta</taxon>
        <taxon>Embryophyta</taxon>
        <taxon>Tracheophyta</taxon>
        <taxon>Spermatophyta</taxon>
        <taxon>Magnoliopsida</taxon>
        <taxon>Liliopsida</taxon>
        <taxon>Poales</taxon>
        <taxon>Poaceae</taxon>
        <taxon>PACMAD clade</taxon>
        <taxon>Arundinoideae</taxon>
        <taxon>Arundineae</taxon>
        <taxon>Arundo</taxon>
    </lineage>
</organism>
<proteinExistence type="predicted"/>
<name>A0A0A8ZST4_ARUDO</name>